<name>A0A1A9LFA4_9FLAO</name>
<protein>
    <submittedName>
        <fullName evidence="1">Uncharacterized protein</fullName>
    </submittedName>
</protein>
<dbReference type="EMBL" id="LXIE01000008">
    <property type="protein sequence ID" value="OAD91883.1"/>
    <property type="molecule type" value="Genomic_DNA"/>
</dbReference>
<evidence type="ECO:0000313" key="2">
    <source>
        <dbReference type="Proteomes" id="UP000077552"/>
    </source>
</evidence>
<proteinExistence type="predicted"/>
<organism evidence="1 2">
    <name type="scientific">Aequorivita soesokkakensis</name>
    <dbReference type="NCBI Taxonomy" id="1385699"/>
    <lineage>
        <taxon>Bacteria</taxon>
        <taxon>Pseudomonadati</taxon>
        <taxon>Bacteroidota</taxon>
        <taxon>Flavobacteriia</taxon>
        <taxon>Flavobacteriales</taxon>
        <taxon>Flavobacteriaceae</taxon>
        <taxon>Aequorivita</taxon>
    </lineage>
</organism>
<dbReference type="STRING" id="1385699.A7A78_10335"/>
<accession>A0A1A9LFA4</accession>
<dbReference type="AlphaFoldDB" id="A0A1A9LFA4"/>
<dbReference type="Proteomes" id="UP000077552">
    <property type="component" value="Unassembled WGS sequence"/>
</dbReference>
<reference evidence="1 2" key="1">
    <citation type="submission" date="2016-05" db="EMBL/GenBank/DDBJ databases">
        <title>Genome sequencing of Vitellibacter soesokkakensis RSSK-12.</title>
        <authorList>
            <person name="Thevarajoo S."/>
            <person name="Selvaratnam C."/>
            <person name="Goh K.M."/>
            <person name="Chan K.-G."/>
            <person name="Chong C.S."/>
        </authorList>
    </citation>
    <scope>NUCLEOTIDE SEQUENCE [LARGE SCALE GENOMIC DNA]</scope>
    <source>
        <strain evidence="1 2">RSSK-12</strain>
    </source>
</reference>
<dbReference type="RefSeq" id="WP_068761286.1">
    <property type="nucleotide sequence ID" value="NZ_LXIE01000008.1"/>
</dbReference>
<keyword evidence="2" id="KW-1185">Reference proteome</keyword>
<comment type="caution">
    <text evidence="1">The sequence shown here is derived from an EMBL/GenBank/DDBJ whole genome shotgun (WGS) entry which is preliminary data.</text>
</comment>
<gene>
    <name evidence="1" type="ORF">A7A78_10335</name>
</gene>
<evidence type="ECO:0000313" key="1">
    <source>
        <dbReference type="EMBL" id="OAD91883.1"/>
    </source>
</evidence>
<sequence length="127" mass="14704">MNKIYKIYLKEIFIGTSRLEKADVPMGVVFGKITWIDDKFGYDFFKKFCLENKIELVYDFPKDKMISTMSIAQLKVTSENGIEIMGNGNQISGMDTQEYEITISGIPSTLLNKEFPHHIEQYNNLFN</sequence>
<dbReference type="OrthoDB" id="8079725at2"/>